<dbReference type="STRING" id="1121391.SAMN02745206_02321"/>
<dbReference type="PANTHER" id="PTHR35866">
    <property type="entry name" value="PUTATIVE-RELATED"/>
    <property type="match status" value="1"/>
</dbReference>
<accession>A0A1M5D282</accession>
<dbReference type="EMBL" id="FQVB01000022">
    <property type="protein sequence ID" value="SHF60932.1"/>
    <property type="molecule type" value="Genomic_DNA"/>
</dbReference>
<evidence type="ECO:0000313" key="1">
    <source>
        <dbReference type="EMBL" id="SHF60932.1"/>
    </source>
</evidence>
<dbReference type="Pfam" id="PF03692">
    <property type="entry name" value="CxxCxxCC"/>
    <property type="match status" value="1"/>
</dbReference>
<keyword evidence="2" id="KW-1185">Reference proteome</keyword>
<dbReference type="OrthoDB" id="9810361at2"/>
<dbReference type="Proteomes" id="UP000184076">
    <property type="component" value="Unassembled WGS sequence"/>
</dbReference>
<dbReference type="PANTHER" id="PTHR35866:SF1">
    <property type="entry name" value="YKGJ FAMILY CYSTEINE CLUSTER PROTEIN"/>
    <property type="match status" value="1"/>
</dbReference>
<organism evidence="1 2">
    <name type="scientific">Desulfacinum infernum DSM 9756</name>
    <dbReference type="NCBI Taxonomy" id="1121391"/>
    <lineage>
        <taxon>Bacteria</taxon>
        <taxon>Pseudomonadati</taxon>
        <taxon>Thermodesulfobacteriota</taxon>
        <taxon>Syntrophobacteria</taxon>
        <taxon>Syntrophobacterales</taxon>
        <taxon>Syntrophobacteraceae</taxon>
        <taxon>Desulfacinum</taxon>
    </lineage>
</organism>
<proteinExistence type="predicted"/>
<dbReference type="AlphaFoldDB" id="A0A1M5D282"/>
<gene>
    <name evidence="1" type="ORF">SAMN02745206_02321</name>
</gene>
<name>A0A1M5D282_9BACT</name>
<evidence type="ECO:0000313" key="2">
    <source>
        <dbReference type="Proteomes" id="UP000184076"/>
    </source>
</evidence>
<sequence length="264" mass="30532">MENVKTTAPEKIRDRLTPIENDRFRFACHPGVPCFTECCRALNLMLTPYDILRLSRHLELSTTQFLDRYADVVVEEGSPLPQAVLKMQENERQTCPFVSEKGCLVYPDRPSACRTYPLARASRKHRVHGTVLESYFLLKEDHCRGFEETREWSVSQWVADQGLEDYHAMNNQWMDVVTHPKARQGLTEKQLQMFYLASYDLDRFRSFVFESRFLQAFDVGDMNPEEARTDDRALLELAVRWLRFFLLGMGPVKPKGSPAGAGKS</sequence>
<dbReference type="RefSeq" id="WP_073039639.1">
    <property type="nucleotide sequence ID" value="NZ_FQVB01000022.1"/>
</dbReference>
<reference evidence="2" key="1">
    <citation type="submission" date="2016-11" db="EMBL/GenBank/DDBJ databases">
        <authorList>
            <person name="Varghese N."/>
            <person name="Submissions S."/>
        </authorList>
    </citation>
    <scope>NUCLEOTIDE SEQUENCE [LARGE SCALE GENOMIC DNA]</scope>
    <source>
        <strain evidence="2">DSM 9756</strain>
    </source>
</reference>
<protein>
    <submittedName>
        <fullName evidence="1">Uncharacterized protein</fullName>
    </submittedName>
</protein>
<dbReference type="InterPro" id="IPR005358">
    <property type="entry name" value="Puta_zinc/iron-chelating_dom"/>
</dbReference>